<gene>
    <name evidence="3" type="ORF">SAMN06295905_1772</name>
</gene>
<organism evidence="3 4">
    <name type="scientific">Devosia lucknowensis</name>
    <dbReference type="NCBI Taxonomy" id="1096929"/>
    <lineage>
        <taxon>Bacteria</taxon>
        <taxon>Pseudomonadati</taxon>
        <taxon>Pseudomonadota</taxon>
        <taxon>Alphaproteobacteria</taxon>
        <taxon>Hyphomicrobiales</taxon>
        <taxon>Devosiaceae</taxon>
        <taxon>Devosia</taxon>
    </lineage>
</organism>
<dbReference type="EMBL" id="FXWK01000001">
    <property type="protein sequence ID" value="SMQ70097.1"/>
    <property type="molecule type" value="Genomic_DNA"/>
</dbReference>
<evidence type="ECO:0000313" key="4">
    <source>
        <dbReference type="Proteomes" id="UP000194474"/>
    </source>
</evidence>
<accession>A0A1Y6F5P6</accession>
<dbReference type="AlphaFoldDB" id="A0A1Y6F5P6"/>
<evidence type="ECO:0000313" key="3">
    <source>
        <dbReference type="EMBL" id="SMQ70097.1"/>
    </source>
</evidence>
<proteinExistence type="predicted"/>
<sequence length="114" mass="11415">MTIKSALSVVALAAGLVAAPVLAQAPTMIGSQTVAEADVGAVQGRCADLKTQAETESLTAETATTEEDDNETAVAGDATVTNEPALTESASASAVDLAVVTLEDCEAGGWFNNM</sequence>
<dbReference type="RefSeq" id="WP_086470060.1">
    <property type="nucleotide sequence ID" value="NZ_FXWK01000001.1"/>
</dbReference>
<feature type="compositionally biased region" description="Low complexity" evidence="1">
    <location>
        <begin position="54"/>
        <end position="63"/>
    </location>
</feature>
<evidence type="ECO:0000256" key="1">
    <source>
        <dbReference type="SAM" id="MobiDB-lite"/>
    </source>
</evidence>
<protein>
    <recommendedName>
        <fullName evidence="5">HdeA/HdeB family protein</fullName>
    </recommendedName>
</protein>
<name>A0A1Y6F5P6_9HYPH</name>
<feature type="region of interest" description="Disordered" evidence="1">
    <location>
        <begin position="53"/>
        <end position="87"/>
    </location>
</feature>
<keyword evidence="2" id="KW-0732">Signal</keyword>
<feature type="signal peptide" evidence="2">
    <location>
        <begin position="1"/>
        <end position="23"/>
    </location>
</feature>
<feature type="chain" id="PRO_5013232501" description="HdeA/HdeB family protein" evidence="2">
    <location>
        <begin position="24"/>
        <end position="114"/>
    </location>
</feature>
<reference evidence="4" key="1">
    <citation type="submission" date="2017-04" db="EMBL/GenBank/DDBJ databases">
        <authorList>
            <person name="Varghese N."/>
            <person name="Submissions S."/>
        </authorList>
    </citation>
    <scope>NUCLEOTIDE SEQUENCE [LARGE SCALE GENOMIC DNA]</scope>
</reference>
<keyword evidence="4" id="KW-1185">Reference proteome</keyword>
<dbReference type="Proteomes" id="UP000194474">
    <property type="component" value="Unassembled WGS sequence"/>
</dbReference>
<evidence type="ECO:0000256" key="2">
    <source>
        <dbReference type="SAM" id="SignalP"/>
    </source>
</evidence>
<evidence type="ECO:0008006" key="5">
    <source>
        <dbReference type="Google" id="ProtNLM"/>
    </source>
</evidence>